<sequence length="110" mass="12395">AVSIIIQRLDKSMKVKFLTPETIVNPNLLWETIANHFQSNKASNQAHTFMNFLCIVFVNLPQNITDMRQGLLNMKDCGCSDSTEDSFLAETIVSKFPDNLETACEILAEK</sequence>
<organism evidence="1 2">
    <name type="scientific">Cronartium quercuum f. sp. fusiforme G11</name>
    <dbReference type="NCBI Taxonomy" id="708437"/>
    <lineage>
        <taxon>Eukaryota</taxon>
        <taxon>Fungi</taxon>
        <taxon>Dikarya</taxon>
        <taxon>Basidiomycota</taxon>
        <taxon>Pucciniomycotina</taxon>
        <taxon>Pucciniomycetes</taxon>
        <taxon>Pucciniales</taxon>
        <taxon>Coleosporiaceae</taxon>
        <taxon>Cronartium</taxon>
    </lineage>
</organism>
<feature type="non-terminal residue" evidence="1">
    <location>
        <position position="1"/>
    </location>
</feature>
<dbReference type="Proteomes" id="UP000886653">
    <property type="component" value="Unassembled WGS sequence"/>
</dbReference>
<comment type="caution">
    <text evidence="1">The sequence shown here is derived from an EMBL/GenBank/DDBJ whole genome shotgun (WGS) entry which is preliminary data.</text>
</comment>
<dbReference type="OrthoDB" id="418757at2759"/>
<dbReference type="EMBL" id="MU167232">
    <property type="protein sequence ID" value="KAG0148929.1"/>
    <property type="molecule type" value="Genomic_DNA"/>
</dbReference>
<accession>A0A9P6TEJ9</accession>
<keyword evidence="2" id="KW-1185">Reference proteome</keyword>
<name>A0A9P6TEJ9_9BASI</name>
<reference evidence="1" key="1">
    <citation type="submission" date="2013-11" db="EMBL/GenBank/DDBJ databases">
        <title>Genome sequence of the fusiform rust pathogen reveals effectors for host alternation and coevolution with pine.</title>
        <authorList>
            <consortium name="DOE Joint Genome Institute"/>
            <person name="Smith K."/>
            <person name="Pendleton A."/>
            <person name="Kubisiak T."/>
            <person name="Anderson C."/>
            <person name="Salamov A."/>
            <person name="Aerts A."/>
            <person name="Riley R."/>
            <person name="Clum A."/>
            <person name="Lindquist E."/>
            <person name="Ence D."/>
            <person name="Campbell M."/>
            <person name="Kronenberg Z."/>
            <person name="Feau N."/>
            <person name="Dhillon B."/>
            <person name="Hamelin R."/>
            <person name="Burleigh J."/>
            <person name="Smith J."/>
            <person name="Yandell M."/>
            <person name="Nelson C."/>
            <person name="Grigoriev I."/>
            <person name="Davis J."/>
        </authorList>
    </citation>
    <scope>NUCLEOTIDE SEQUENCE</scope>
    <source>
        <strain evidence="1">G11</strain>
    </source>
</reference>
<proteinExistence type="predicted"/>
<gene>
    <name evidence="1" type="ORF">CROQUDRAFT_40565</name>
</gene>
<evidence type="ECO:0000313" key="1">
    <source>
        <dbReference type="EMBL" id="KAG0148929.1"/>
    </source>
</evidence>
<evidence type="ECO:0000313" key="2">
    <source>
        <dbReference type="Proteomes" id="UP000886653"/>
    </source>
</evidence>
<dbReference type="AlphaFoldDB" id="A0A9P6TEJ9"/>
<protein>
    <submittedName>
        <fullName evidence="1">Uncharacterized protein</fullName>
    </submittedName>
</protein>